<dbReference type="Pfam" id="PF24623">
    <property type="entry name" value="Phage_zn_bind_8"/>
    <property type="match status" value="1"/>
</dbReference>
<reference evidence="3 4" key="1">
    <citation type="submission" date="2019-08" db="EMBL/GenBank/DDBJ databases">
        <title>Lentzea from Indian Himalayas.</title>
        <authorList>
            <person name="Mandal S."/>
            <person name="Mallick Gupta A."/>
            <person name="Maiti P.K."/>
            <person name="Sarkar J."/>
            <person name="Mandal S."/>
        </authorList>
    </citation>
    <scope>NUCLEOTIDE SEQUENCE [LARGE SCALE GENOMIC DNA]</scope>
    <source>
        <strain evidence="3 4">PSKA42</strain>
    </source>
</reference>
<feature type="compositionally biased region" description="Polar residues" evidence="1">
    <location>
        <begin position="174"/>
        <end position="187"/>
    </location>
</feature>
<dbReference type="EMBL" id="VSRL01000195">
    <property type="protein sequence ID" value="NKE61769.1"/>
    <property type="molecule type" value="Genomic_DNA"/>
</dbReference>
<organism evidence="3 4">
    <name type="scientific">Lentzea indica</name>
    <dbReference type="NCBI Taxonomy" id="2604800"/>
    <lineage>
        <taxon>Bacteria</taxon>
        <taxon>Bacillati</taxon>
        <taxon>Actinomycetota</taxon>
        <taxon>Actinomycetes</taxon>
        <taxon>Pseudonocardiales</taxon>
        <taxon>Pseudonocardiaceae</taxon>
        <taxon>Lentzea</taxon>
    </lineage>
</organism>
<feature type="region of interest" description="Disordered" evidence="1">
    <location>
        <begin position="71"/>
        <end position="93"/>
    </location>
</feature>
<name>A0ABX1FRY4_9PSEU</name>
<evidence type="ECO:0000256" key="1">
    <source>
        <dbReference type="SAM" id="MobiDB-lite"/>
    </source>
</evidence>
<evidence type="ECO:0000259" key="2">
    <source>
        <dbReference type="Pfam" id="PF24623"/>
    </source>
</evidence>
<feature type="domain" description="DNA-binding phage zinc finger" evidence="2">
    <location>
        <begin position="111"/>
        <end position="176"/>
    </location>
</feature>
<dbReference type="InterPro" id="IPR056911">
    <property type="entry name" value="Phage_Znf_bind_put"/>
</dbReference>
<evidence type="ECO:0000313" key="4">
    <source>
        <dbReference type="Proteomes" id="UP001515943"/>
    </source>
</evidence>
<sequence>MSTQKPLTRNEMHGLLAHYRLGDGDHVSDDQVTAWLRELRHYSAAECHAALSSLPANKVTRATPSQIAGLIDRARSQPARTGTPSSARPPVPRDREAAAAAGARGIAKVYAAMGWTWNADHVLARTVRCPFCKALAGQVCGPLSRDRSGKRELRDPITRMHPSRLTAVKKKQAAEQSTRGETATTAAPQGAHA</sequence>
<gene>
    <name evidence="3" type="ORF">FXN61_35425</name>
</gene>
<dbReference type="RefSeq" id="WP_167978415.1">
    <property type="nucleotide sequence ID" value="NZ_VSRL01000195.1"/>
</dbReference>
<dbReference type="Proteomes" id="UP001515943">
    <property type="component" value="Unassembled WGS sequence"/>
</dbReference>
<accession>A0ABX1FRY4</accession>
<protein>
    <recommendedName>
        <fullName evidence="2">DNA-binding phage zinc finger domain-containing protein</fullName>
    </recommendedName>
</protein>
<proteinExistence type="predicted"/>
<evidence type="ECO:0000313" key="3">
    <source>
        <dbReference type="EMBL" id="NKE61769.1"/>
    </source>
</evidence>
<feature type="region of interest" description="Disordered" evidence="1">
    <location>
        <begin position="143"/>
        <end position="193"/>
    </location>
</feature>
<feature type="compositionally biased region" description="Basic and acidic residues" evidence="1">
    <location>
        <begin position="144"/>
        <end position="158"/>
    </location>
</feature>
<keyword evidence="4" id="KW-1185">Reference proteome</keyword>
<comment type="caution">
    <text evidence="3">The sequence shown here is derived from an EMBL/GenBank/DDBJ whole genome shotgun (WGS) entry which is preliminary data.</text>
</comment>